<dbReference type="PROSITE" id="PS51755">
    <property type="entry name" value="OMPR_PHOB"/>
    <property type="match status" value="1"/>
</dbReference>
<organism evidence="8 9">
    <name type="scientific">Paraflavitalea soli</name>
    <dbReference type="NCBI Taxonomy" id="2315862"/>
    <lineage>
        <taxon>Bacteria</taxon>
        <taxon>Pseudomonadati</taxon>
        <taxon>Bacteroidota</taxon>
        <taxon>Chitinophagia</taxon>
        <taxon>Chitinophagales</taxon>
        <taxon>Chitinophagaceae</taxon>
        <taxon>Paraflavitalea</taxon>
    </lineage>
</organism>
<dbReference type="Gene3D" id="6.10.250.690">
    <property type="match status" value="1"/>
</dbReference>
<dbReference type="InterPro" id="IPR039420">
    <property type="entry name" value="WalR-like"/>
</dbReference>
<evidence type="ECO:0000256" key="2">
    <source>
        <dbReference type="ARBA" id="ARBA00023012"/>
    </source>
</evidence>
<dbReference type="AlphaFoldDB" id="A0A3B7N380"/>
<dbReference type="GO" id="GO:0000156">
    <property type="term" value="F:phosphorelay response regulator activity"/>
    <property type="evidence" value="ECO:0007669"/>
    <property type="project" value="TreeGrafter"/>
</dbReference>
<feature type="DNA-binding region" description="OmpR/PhoB-type" evidence="5">
    <location>
        <begin position="132"/>
        <end position="229"/>
    </location>
</feature>
<feature type="domain" description="Response regulatory" evidence="6">
    <location>
        <begin position="7"/>
        <end position="121"/>
    </location>
</feature>
<dbReference type="SMART" id="SM00862">
    <property type="entry name" value="Trans_reg_C"/>
    <property type="match status" value="1"/>
</dbReference>
<feature type="domain" description="OmpR/PhoB-type" evidence="7">
    <location>
        <begin position="132"/>
        <end position="229"/>
    </location>
</feature>
<evidence type="ECO:0000256" key="1">
    <source>
        <dbReference type="ARBA" id="ARBA00022553"/>
    </source>
</evidence>
<evidence type="ECO:0000259" key="7">
    <source>
        <dbReference type="PROSITE" id="PS51755"/>
    </source>
</evidence>
<dbReference type="SMART" id="SM00448">
    <property type="entry name" value="REC"/>
    <property type="match status" value="1"/>
</dbReference>
<keyword evidence="1 4" id="KW-0597">Phosphoprotein</keyword>
<dbReference type="GO" id="GO:0032993">
    <property type="term" value="C:protein-DNA complex"/>
    <property type="evidence" value="ECO:0007669"/>
    <property type="project" value="TreeGrafter"/>
</dbReference>
<proteinExistence type="predicted"/>
<dbReference type="Gene3D" id="1.10.10.10">
    <property type="entry name" value="Winged helix-like DNA-binding domain superfamily/Winged helix DNA-binding domain"/>
    <property type="match status" value="1"/>
</dbReference>
<evidence type="ECO:0000256" key="3">
    <source>
        <dbReference type="ARBA" id="ARBA00023125"/>
    </source>
</evidence>
<keyword evidence="9" id="KW-1185">Reference proteome</keyword>
<accession>A0A3B7N380</accession>
<dbReference type="InterPro" id="IPR036388">
    <property type="entry name" value="WH-like_DNA-bd_sf"/>
</dbReference>
<dbReference type="Proteomes" id="UP000263900">
    <property type="component" value="Chromosome"/>
</dbReference>
<gene>
    <name evidence="8" type="ORF">D3H65_05215</name>
</gene>
<name>A0A3B7N380_9BACT</name>
<feature type="modified residue" description="4-aspartylphosphate" evidence="4">
    <location>
        <position position="56"/>
    </location>
</feature>
<dbReference type="InterPro" id="IPR011006">
    <property type="entry name" value="CheY-like_superfamily"/>
</dbReference>
<dbReference type="KEGG" id="pseg:D3H65_05215"/>
<evidence type="ECO:0000256" key="4">
    <source>
        <dbReference type="PROSITE-ProRule" id="PRU00169"/>
    </source>
</evidence>
<dbReference type="GO" id="GO:0000976">
    <property type="term" value="F:transcription cis-regulatory region binding"/>
    <property type="evidence" value="ECO:0007669"/>
    <property type="project" value="TreeGrafter"/>
</dbReference>
<dbReference type="PROSITE" id="PS50110">
    <property type="entry name" value="RESPONSE_REGULATORY"/>
    <property type="match status" value="1"/>
</dbReference>
<dbReference type="GO" id="GO:0005829">
    <property type="term" value="C:cytosol"/>
    <property type="evidence" value="ECO:0007669"/>
    <property type="project" value="TreeGrafter"/>
</dbReference>
<evidence type="ECO:0000259" key="6">
    <source>
        <dbReference type="PROSITE" id="PS50110"/>
    </source>
</evidence>
<dbReference type="EMBL" id="CP032157">
    <property type="protein sequence ID" value="AXY78525.1"/>
    <property type="molecule type" value="Genomic_DNA"/>
</dbReference>
<evidence type="ECO:0000256" key="5">
    <source>
        <dbReference type="PROSITE-ProRule" id="PRU01091"/>
    </source>
</evidence>
<dbReference type="InterPro" id="IPR016032">
    <property type="entry name" value="Sig_transdc_resp-reg_C-effctor"/>
</dbReference>
<dbReference type="Pfam" id="PF00486">
    <property type="entry name" value="Trans_reg_C"/>
    <property type="match status" value="1"/>
</dbReference>
<evidence type="ECO:0000313" key="9">
    <source>
        <dbReference type="Proteomes" id="UP000263900"/>
    </source>
</evidence>
<dbReference type="OrthoDB" id="9790442at2"/>
<dbReference type="Gene3D" id="3.40.50.2300">
    <property type="match status" value="1"/>
</dbReference>
<reference evidence="8 9" key="1">
    <citation type="submission" date="2018-09" db="EMBL/GenBank/DDBJ databases">
        <title>Genome sequencing of strain 6GH32-13.</title>
        <authorList>
            <person name="Weon H.-Y."/>
            <person name="Heo J."/>
            <person name="Kwon S.-W."/>
        </authorList>
    </citation>
    <scope>NUCLEOTIDE SEQUENCE [LARGE SCALE GENOMIC DNA]</scope>
    <source>
        <strain evidence="8 9">5GH32-13</strain>
    </source>
</reference>
<dbReference type="SUPFAM" id="SSF52172">
    <property type="entry name" value="CheY-like"/>
    <property type="match status" value="1"/>
</dbReference>
<dbReference type="GO" id="GO:0006355">
    <property type="term" value="P:regulation of DNA-templated transcription"/>
    <property type="evidence" value="ECO:0007669"/>
    <property type="project" value="InterPro"/>
</dbReference>
<dbReference type="RefSeq" id="WP_119054397.1">
    <property type="nucleotide sequence ID" value="NZ_CP032157.1"/>
</dbReference>
<keyword evidence="3 5" id="KW-0238">DNA-binding</keyword>
<keyword evidence="2" id="KW-0902">Two-component regulatory system</keyword>
<dbReference type="CDD" id="cd17574">
    <property type="entry name" value="REC_OmpR"/>
    <property type="match status" value="1"/>
</dbReference>
<dbReference type="PANTHER" id="PTHR48111">
    <property type="entry name" value="REGULATOR OF RPOS"/>
    <property type="match status" value="1"/>
</dbReference>
<dbReference type="InterPro" id="IPR001867">
    <property type="entry name" value="OmpR/PhoB-type_DNA-bd"/>
</dbReference>
<dbReference type="SUPFAM" id="SSF46894">
    <property type="entry name" value="C-terminal effector domain of the bipartite response regulators"/>
    <property type="match status" value="1"/>
</dbReference>
<dbReference type="Pfam" id="PF00072">
    <property type="entry name" value="Response_reg"/>
    <property type="match status" value="1"/>
</dbReference>
<evidence type="ECO:0000313" key="8">
    <source>
        <dbReference type="EMBL" id="AXY78525.1"/>
    </source>
</evidence>
<dbReference type="InterPro" id="IPR001789">
    <property type="entry name" value="Sig_transdc_resp-reg_receiver"/>
</dbReference>
<protein>
    <submittedName>
        <fullName evidence="8">DNA-binding response regulator</fullName>
    </submittedName>
</protein>
<dbReference type="CDD" id="cd00383">
    <property type="entry name" value="trans_reg_C"/>
    <property type="match status" value="1"/>
</dbReference>
<dbReference type="PANTHER" id="PTHR48111:SF40">
    <property type="entry name" value="PHOSPHATE REGULON TRANSCRIPTIONAL REGULATORY PROTEIN PHOB"/>
    <property type="match status" value="1"/>
</dbReference>
<sequence length="235" mass="26981">MLTRKGRVLLAEDDLSLSYVIKDNLVDAGYEVIVCPDGQTAIDQFEKGRFDICLLDVMMPNKDGFSVARKIRQHSDVIPILFLTARSMEEDRIKGFLSGADDYITKPFSMQELLLRMDVFMRRTRKLAADHVQQFTIGKLTFSYTDLKLNAPDESFTLTQKEADLLKFLCEHANHILKREEVLLNVWGKDDYFLGRSMDVFMTKLRKYFKADPDVLLETIHGVGFRFNAAVQVPA</sequence>